<name>A0A819ZR77_9BILA</name>
<proteinExistence type="predicted"/>
<gene>
    <name evidence="2" type="ORF">FNK824_LOCUS35099</name>
</gene>
<evidence type="ECO:0000313" key="2">
    <source>
        <dbReference type="EMBL" id="CAF4178715.1"/>
    </source>
</evidence>
<protein>
    <submittedName>
        <fullName evidence="2">Uncharacterized protein</fullName>
    </submittedName>
</protein>
<feature type="compositionally biased region" description="Low complexity" evidence="1">
    <location>
        <begin position="344"/>
        <end position="355"/>
    </location>
</feature>
<organism evidence="2 3">
    <name type="scientific">Rotaria sordida</name>
    <dbReference type="NCBI Taxonomy" id="392033"/>
    <lineage>
        <taxon>Eukaryota</taxon>
        <taxon>Metazoa</taxon>
        <taxon>Spiralia</taxon>
        <taxon>Gnathifera</taxon>
        <taxon>Rotifera</taxon>
        <taxon>Eurotatoria</taxon>
        <taxon>Bdelloidea</taxon>
        <taxon>Philodinida</taxon>
        <taxon>Philodinidae</taxon>
        <taxon>Rotaria</taxon>
    </lineage>
</organism>
<sequence length="619" mass="73120">MEKNEELRAEYPPFQSPSNFTIIHLHHYSLIETVEELIMMAKTTHKYTIDTESQVINKVAKGALVQIQFIHSIQESTLVLIEMFYLPNQDSLLFKKIKELCSIILRDENKKITWGPFDNEFKNFHSYELFEKGKIKNTINLQDRFSDWYNKPPSNTHPAKESREEQTTWSLQDAVKIAFQQFLDKNETVNKWRCGLDFRLNTWKKKLFSKNHYNANEEKEKRTLMIKYAVADCTAVTKLYFMIYPSDSSIQTSYETPTPTTASTNIILNIDDLSDISEEEEEPEILMPRFDKEPKILMPQFDKQPQILMPYFNKPPQILIQKFDEQNYLTIETTEEEMNEFNVQEQQQQETTTKTKLSKSEKQRKKNLKLKWKQKHHNDGLIALQDYDNDDLVVIHTKRMVIEEKLRQENRQLLEINRPNQYQLQLEQQLRDLRLTTEKYQISMQGQINAYTKQASQQENQIHALKTSNSLLCRSNEIWCLPMTNVEFIIDNSPLSNHQSLCFIIIVKEQHKIKLIINHEQQNQLLLSSNMLLSKQTIHTHLIHINQDDHDEHNNNYNNDFIQTNSIKSSKSQSQQYSSSSSSSLSDSSILIKEFTKMMHLNSQHQIKKKKDKDKKFLN</sequence>
<feature type="non-terminal residue" evidence="2">
    <location>
        <position position="1"/>
    </location>
</feature>
<dbReference type="AlphaFoldDB" id="A0A819ZR77"/>
<feature type="region of interest" description="Disordered" evidence="1">
    <location>
        <begin position="341"/>
        <end position="366"/>
    </location>
</feature>
<comment type="caution">
    <text evidence="2">The sequence shown here is derived from an EMBL/GenBank/DDBJ whole genome shotgun (WGS) entry which is preliminary data.</text>
</comment>
<reference evidence="2" key="1">
    <citation type="submission" date="2021-02" db="EMBL/GenBank/DDBJ databases">
        <authorList>
            <person name="Nowell W R."/>
        </authorList>
    </citation>
    <scope>NUCLEOTIDE SEQUENCE</scope>
</reference>
<dbReference type="Proteomes" id="UP000663874">
    <property type="component" value="Unassembled WGS sequence"/>
</dbReference>
<evidence type="ECO:0000313" key="3">
    <source>
        <dbReference type="Proteomes" id="UP000663874"/>
    </source>
</evidence>
<evidence type="ECO:0000256" key="1">
    <source>
        <dbReference type="SAM" id="MobiDB-lite"/>
    </source>
</evidence>
<accession>A0A819ZR77</accession>
<dbReference type="EMBL" id="CAJOBE010014479">
    <property type="protein sequence ID" value="CAF4178715.1"/>
    <property type="molecule type" value="Genomic_DNA"/>
</dbReference>